<dbReference type="AlphaFoldDB" id="A0A4Y7SBX1"/>
<protein>
    <submittedName>
        <fullName evidence="1">Uncharacterized protein</fullName>
    </submittedName>
</protein>
<proteinExistence type="predicted"/>
<accession>A0A4Y7SBX1</accession>
<organism evidence="1 2">
    <name type="scientific">Coprinellus micaceus</name>
    <name type="common">Glistening ink-cap mushroom</name>
    <name type="synonym">Coprinus micaceus</name>
    <dbReference type="NCBI Taxonomy" id="71717"/>
    <lineage>
        <taxon>Eukaryota</taxon>
        <taxon>Fungi</taxon>
        <taxon>Dikarya</taxon>
        <taxon>Basidiomycota</taxon>
        <taxon>Agaricomycotina</taxon>
        <taxon>Agaricomycetes</taxon>
        <taxon>Agaricomycetidae</taxon>
        <taxon>Agaricales</taxon>
        <taxon>Agaricineae</taxon>
        <taxon>Psathyrellaceae</taxon>
        <taxon>Coprinellus</taxon>
    </lineage>
</organism>
<dbReference type="OrthoDB" id="2959034at2759"/>
<sequence>MSLQTPPPSRTGFDPKADFTTDVPPVSTMTAAHVLQDKERMKKLTATFCDAMFSYPDQATIDKVVEESLRLCGGSEDILSAVLQTKFFAGHTPFYWAIVNKDPKQAGVPPLLERLLSICSNTVDETAQADMMWGLLGLKDSDDSLYQQIKTYLGTSSPVSIASFFRDKAQQPTARAVGGGGFGCVVNFCIPLLFDRLVLDKEVCLTFIAMGSLWHLRAIASCSGDWTWHFHLTEVKSKYKYSTLPLEKRKRRLTVKLERSVGGQPSLQCTAEQEINKIPSTVKVAIPNSELKSFQHNPYTAKQTRELVGTLEIKDTRLN</sequence>
<dbReference type="EMBL" id="QPFP01000209">
    <property type="protein sequence ID" value="TEB19044.1"/>
    <property type="molecule type" value="Genomic_DNA"/>
</dbReference>
<keyword evidence="2" id="KW-1185">Reference proteome</keyword>
<reference evidence="1 2" key="1">
    <citation type="journal article" date="2019" name="Nat. Ecol. Evol.">
        <title>Megaphylogeny resolves global patterns of mushroom evolution.</title>
        <authorList>
            <person name="Varga T."/>
            <person name="Krizsan K."/>
            <person name="Foldi C."/>
            <person name="Dima B."/>
            <person name="Sanchez-Garcia M."/>
            <person name="Sanchez-Ramirez S."/>
            <person name="Szollosi G.J."/>
            <person name="Szarkandi J.G."/>
            <person name="Papp V."/>
            <person name="Albert L."/>
            <person name="Andreopoulos W."/>
            <person name="Angelini C."/>
            <person name="Antonin V."/>
            <person name="Barry K.W."/>
            <person name="Bougher N.L."/>
            <person name="Buchanan P."/>
            <person name="Buyck B."/>
            <person name="Bense V."/>
            <person name="Catcheside P."/>
            <person name="Chovatia M."/>
            <person name="Cooper J."/>
            <person name="Damon W."/>
            <person name="Desjardin D."/>
            <person name="Finy P."/>
            <person name="Geml J."/>
            <person name="Haridas S."/>
            <person name="Hughes K."/>
            <person name="Justo A."/>
            <person name="Karasinski D."/>
            <person name="Kautmanova I."/>
            <person name="Kiss B."/>
            <person name="Kocsube S."/>
            <person name="Kotiranta H."/>
            <person name="LaButti K.M."/>
            <person name="Lechner B.E."/>
            <person name="Liimatainen K."/>
            <person name="Lipzen A."/>
            <person name="Lukacs Z."/>
            <person name="Mihaltcheva S."/>
            <person name="Morgado L.N."/>
            <person name="Niskanen T."/>
            <person name="Noordeloos M.E."/>
            <person name="Ohm R.A."/>
            <person name="Ortiz-Santana B."/>
            <person name="Ovrebo C."/>
            <person name="Racz N."/>
            <person name="Riley R."/>
            <person name="Savchenko A."/>
            <person name="Shiryaev A."/>
            <person name="Soop K."/>
            <person name="Spirin V."/>
            <person name="Szebenyi C."/>
            <person name="Tomsovsky M."/>
            <person name="Tulloss R.E."/>
            <person name="Uehling J."/>
            <person name="Grigoriev I.V."/>
            <person name="Vagvolgyi C."/>
            <person name="Papp T."/>
            <person name="Martin F.M."/>
            <person name="Miettinen O."/>
            <person name="Hibbett D.S."/>
            <person name="Nagy L.G."/>
        </authorList>
    </citation>
    <scope>NUCLEOTIDE SEQUENCE [LARGE SCALE GENOMIC DNA]</scope>
    <source>
        <strain evidence="1 2">FP101781</strain>
    </source>
</reference>
<comment type="caution">
    <text evidence="1">The sequence shown here is derived from an EMBL/GenBank/DDBJ whole genome shotgun (WGS) entry which is preliminary data.</text>
</comment>
<name>A0A4Y7SBX1_COPMI</name>
<gene>
    <name evidence="1" type="ORF">FA13DRAFT_1821222</name>
</gene>
<evidence type="ECO:0000313" key="1">
    <source>
        <dbReference type="EMBL" id="TEB19044.1"/>
    </source>
</evidence>
<evidence type="ECO:0000313" key="2">
    <source>
        <dbReference type="Proteomes" id="UP000298030"/>
    </source>
</evidence>
<dbReference type="Proteomes" id="UP000298030">
    <property type="component" value="Unassembled WGS sequence"/>
</dbReference>